<evidence type="ECO:0000256" key="1">
    <source>
        <dbReference type="SAM" id="Phobius"/>
    </source>
</evidence>
<protein>
    <submittedName>
        <fullName evidence="3">Patj</fullName>
    </submittedName>
</protein>
<dbReference type="AlphaFoldDB" id="A0A226E7I2"/>
<feature type="transmembrane region" description="Helical" evidence="1">
    <location>
        <begin position="52"/>
        <end position="71"/>
    </location>
</feature>
<comment type="caution">
    <text evidence="3">The sequence shown here is derived from an EMBL/GenBank/DDBJ whole genome shotgun (WGS) entry which is preliminary data.</text>
</comment>
<keyword evidence="1" id="KW-0472">Membrane</keyword>
<feature type="domain" description="PDZ" evidence="2">
    <location>
        <begin position="429"/>
        <end position="486"/>
    </location>
</feature>
<dbReference type="PROSITE" id="PS50106">
    <property type="entry name" value="PDZ"/>
    <property type="match status" value="1"/>
</dbReference>
<dbReference type="Gene3D" id="2.30.42.10">
    <property type="match status" value="1"/>
</dbReference>
<dbReference type="InterPro" id="IPR036034">
    <property type="entry name" value="PDZ_sf"/>
</dbReference>
<dbReference type="EMBL" id="LNIX01000005">
    <property type="protein sequence ID" value="OXA53563.1"/>
    <property type="molecule type" value="Genomic_DNA"/>
</dbReference>
<feature type="transmembrane region" description="Helical" evidence="1">
    <location>
        <begin position="243"/>
        <end position="264"/>
    </location>
</feature>
<name>A0A226E7I2_FOLCA</name>
<organism evidence="3 4">
    <name type="scientific">Folsomia candida</name>
    <name type="common">Springtail</name>
    <dbReference type="NCBI Taxonomy" id="158441"/>
    <lineage>
        <taxon>Eukaryota</taxon>
        <taxon>Metazoa</taxon>
        <taxon>Ecdysozoa</taxon>
        <taxon>Arthropoda</taxon>
        <taxon>Hexapoda</taxon>
        <taxon>Collembola</taxon>
        <taxon>Entomobryomorpha</taxon>
        <taxon>Isotomoidea</taxon>
        <taxon>Isotomidae</taxon>
        <taxon>Proisotominae</taxon>
        <taxon>Folsomia</taxon>
    </lineage>
</organism>
<feature type="transmembrane region" description="Helical" evidence="1">
    <location>
        <begin position="117"/>
        <end position="138"/>
    </location>
</feature>
<accession>A0A226E7I2</accession>
<dbReference type="Proteomes" id="UP000198287">
    <property type="component" value="Unassembled WGS sequence"/>
</dbReference>
<proteinExistence type="predicted"/>
<feature type="transmembrane region" description="Helical" evidence="1">
    <location>
        <begin position="158"/>
        <end position="179"/>
    </location>
</feature>
<keyword evidence="1" id="KW-0812">Transmembrane</keyword>
<reference evidence="3 4" key="1">
    <citation type="submission" date="2015-12" db="EMBL/GenBank/DDBJ databases">
        <title>The genome of Folsomia candida.</title>
        <authorList>
            <person name="Faddeeva A."/>
            <person name="Derks M.F."/>
            <person name="Anvar Y."/>
            <person name="Smit S."/>
            <person name="Van Straalen N."/>
            <person name="Roelofs D."/>
        </authorList>
    </citation>
    <scope>NUCLEOTIDE SEQUENCE [LARGE SCALE GENOMIC DNA]</scope>
    <source>
        <strain evidence="3 4">VU population</strain>
        <tissue evidence="3">Whole body</tissue>
    </source>
</reference>
<gene>
    <name evidence="3" type="ORF">Fcan01_10139</name>
</gene>
<feature type="transmembrane region" description="Helical" evidence="1">
    <location>
        <begin position="21"/>
        <end position="40"/>
    </location>
</feature>
<dbReference type="SUPFAM" id="SSF50156">
    <property type="entry name" value="PDZ domain-like"/>
    <property type="match status" value="1"/>
</dbReference>
<evidence type="ECO:0000259" key="2">
    <source>
        <dbReference type="PROSITE" id="PS50106"/>
    </source>
</evidence>
<feature type="transmembrane region" description="Helical" evidence="1">
    <location>
        <begin position="380"/>
        <end position="400"/>
    </location>
</feature>
<dbReference type="InterPro" id="IPR001478">
    <property type="entry name" value="PDZ"/>
</dbReference>
<evidence type="ECO:0000313" key="4">
    <source>
        <dbReference type="Proteomes" id="UP000198287"/>
    </source>
</evidence>
<sequence>MNGNNLHIKKSGKLAHTTFPPVFSFGGMIYLGFATLVKMSNPVIISIDRLTILAYKWFILMEGIYFFLFLMDILGYNDIMIQICNWADQYIEQLVEAVPAQSKILCRPDLLNYTLRLFVWAGIILPPPMVLIFVLLGMGPSETLATFIVSKSPWLHTWLPPPVMAVLKLAGFMASYFGFVISTMDLFRCFILLAIVALMAAQFCKSLVDLAEAYFDCVQSLGQQVGMQHFSIFNRIAATINKLGSFIGIMTVGIFSVGFVYVVVRMHSVIPTAFLFLCGLGVFITGYVQLLICNYSEYINDKCKTLLQKYKAGLAMVRNVRKRREMVRCIKGLQPFVLEVGIGEITLLFMDREKKVFVFKSMLDYSMDIVNLRKMPDDGAFLVIASFVWFLVCYFLNVAIQQINQLSPKTQQEHEVPKSPGHAKIEEEEINLAMSEGGKRIPLLDIYLSENLVVTSITRGGVVDRDGRVKVGDHLVQLTNQEGRDVNLIGMVKRLVFVEEDEASPEEGESSQCERVLASLVTKVDKIRDEMRVILAKLDTKTVEGVTMVGESVTMAEEGHLPMGEVGEGEITRVKDGDDNETAHVVGSDLAWLDGGWVLLS</sequence>
<feature type="transmembrane region" description="Helical" evidence="1">
    <location>
        <begin position="273"/>
        <end position="292"/>
    </location>
</feature>
<keyword evidence="1" id="KW-1133">Transmembrane helix</keyword>
<keyword evidence="4" id="KW-1185">Reference proteome</keyword>
<evidence type="ECO:0000313" key="3">
    <source>
        <dbReference type="EMBL" id="OXA53563.1"/>
    </source>
</evidence>